<dbReference type="RefSeq" id="XP_068370332.1">
    <property type="nucleotide sequence ID" value="XM_068513636.1"/>
</dbReference>
<dbReference type="EMBL" id="MLAK01000027">
    <property type="protein sequence ID" value="OHT17196.1"/>
    <property type="molecule type" value="Genomic_DNA"/>
</dbReference>
<evidence type="ECO:0000259" key="3">
    <source>
        <dbReference type="PROSITE" id="PS50011"/>
    </source>
</evidence>
<feature type="binding site" evidence="2">
    <location>
        <position position="40"/>
    </location>
    <ligand>
        <name>ATP</name>
        <dbReference type="ChEBI" id="CHEBI:30616"/>
    </ligand>
</feature>
<dbReference type="Pfam" id="PF00069">
    <property type="entry name" value="Pkinase"/>
    <property type="match status" value="1"/>
</dbReference>
<dbReference type="GO" id="GO:0005524">
    <property type="term" value="F:ATP binding"/>
    <property type="evidence" value="ECO:0007669"/>
    <property type="project" value="UniProtKB-UniRule"/>
</dbReference>
<dbReference type="SUPFAM" id="SSF56112">
    <property type="entry name" value="Protein kinase-like (PK-like)"/>
    <property type="match status" value="1"/>
</dbReference>
<evidence type="ECO:0000313" key="4">
    <source>
        <dbReference type="EMBL" id="OHT17196.1"/>
    </source>
</evidence>
<sequence>MESFPLDRHQYKLLHKVGKGKNSDVYIARCRTDRRQIAIKINHLDGAPHDVMNLRRGHSNWMVTRHPNLVNYFGSFNVGSDLWELCELIDGGSVLNIIQYAFNHGFKDEVLLASILKPVLTFLAHFHKGHHIHRQIRTNGILISRKGLVKVSDLCFSSAMIEFGQRKNARFSVQGATCYTAPEVISESGYKESSDIWSLGIIAIEMATGKAPSSNLNDMEKMKAILVGPPPVLPKSSGFSQTFIDFIQLCLRKNPEKRPSAAQLLDHKFFKNAQDSSYIHRVLMKQLPPIEEMFASLHGEEVKKIEKTLSAFLSCHNWDFDIESLLADEPCTQSMFVESPLAPIEPTVQIGRFKLTRQLTPTPMP</sequence>
<keyword evidence="4" id="KW-0418">Kinase</keyword>
<name>A0A1J4L5D2_9EUKA</name>
<feature type="domain" description="Protein kinase" evidence="3">
    <location>
        <begin position="11"/>
        <end position="270"/>
    </location>
</feature>
<dbReference type="AlphaFoldDB" id="A0A1J4L5D2"/>
<reference evidence="4" key="1">
    <citation type="submission" date="2016-10" db="EMBL/GenBank/DDBJ databases">
        <authorList>
            <person name="Benchimol M."/>
            <person name="Almeida L.G."/>
            <person name="Vasconcelos A.T."/>
            <person name="Perreira-Neves A."/>
            <person name="Rosa I.A."/>
            <person name="Tasca T."/>
            <person name="Bogo M.R."/>
            <person name="de Souza W."/>
        </authorList>
    </citation>
    <scope>NUCLEOTIDE SEQUENCE [LARGE SCALE GENOMIC DNA]</scope>
    <source>
        <strain evidence="4">K</strain>
    </source>
</reference>
<dbReference type="InterPro" id="IPR017441">
    <property type="entry name" value="Protein_kinase_ATP_BS"/>
</dbReference>
<dbReference type="InterPro" id="IPR011009">
    <property type="entry name" value="Kinase-like_dom_sf"/>
</dbReference>
<keyword evidence="2" id="KW-0547">Nucleotide-binding</keyword>
<dbReference type="PANTHER" id="PTHR48014:SF21">
    <property type="entry name" value="SERINE_THREONINE-PROTEIN KINASE FRAY2"/>
    <property type="match status" value="1"/>
</dbReference>
<evidence type="ECO:0000256" key="1">
    <source>
        <dbReference type="ARBA" id="ARBA00008874"/>
    </source>
</evidence>
<keyword evidence="2" id="KW-0067">ATP-binding</keyword>
<dbReference type="GO" id="GO:0004672">
    <property type="term" value="F:protein kinase activity"/>
    <property type="evidence" value="ECO:0007669"/>
    <property type="project" value="InterPro"/>
</dbReference>
<evidence type="ECO:0000313" key="5">
    <source>
        <dbReference type="Proteomes" id="UP000179807"/>
    </source>
</evidence>
<dbReference type="GeneID" id="94848340"/>
<accession>A0A1J4L5D2</accession>
<dbReference type="InterPro" id="IPR000719">
    <property type="entry name" value="Prot_kinase_dom"/>
</dbReference>
<evidence type="ECO:0000256" key="2">
    <source>
        <dbReference type="PROSITE-ProRule" id="PRU10141"/>
    </source>
</evidence>
<dbReference type="OrthoDB" id="248923at2759"/>
<protein>
    <submittedName>
        <fullName evidence="4">STE family protein kinase</fullName>
    </submittedName>
</protein>
<dbReference type="PANTHER" id="PTHR48014">
    <property type="entry name" value="SERINE/THREONINE-PROTEIN KINASE FRAY2"/>
    <property type="match status" value="1"/>
</dbReference>
<dbReference type="PROSITE" id="PS50011">
    <property type="entry name" value="PROTEIN_KINASE_DOM"/>
    <property type="match status" value="1"/>
</dbReference>
<comment type="caution">
    <text evidence="4">The sequence shown here is derived from an EMBL/GenBank/DDBJ whole genome shotgun (WGS) entry which is preliminary data.</text>
</comment>
<dbReference type="GO" id="GO:0043539">
    <property type="term" value="F:protein serine/threonine kinase activator activity"/>
    <property type="evidence" value="ECO:0007669"/>
    <property type="project" value="InterPro"/>
</dbReference>
<gene>
    <name evidence="4" type="ORF">TRFO_41208</name>
</gene>
<keyword evidence="5" id="KW-1185">Reference proteome</keyword>
<dbReference type="InterPro" id="IPR047173">
    <property type="entry name" value="STRAD_A/B-like"/>
</dbReference>
<dbReference type="Proteomes" id="UP000179807">
    <property type="component" value="Unassembled WGS sequence"/>
</dbReference>
<dbReference type="VEuPathDB" id="TrichDB:TRFO_41208"/>
<organism evidence="4 5">
    <name type="scientific">Tritrichomonas foetus</name>
    <dbReference type="NCBI Taxonomy" id="1144522"/>
    <lineage>
        <taxon>Eukaryota</taxon>
        <taxon>Metamonada</taxon>
        <taxon>Parabasalia</taxon>
        <taxon>Tritrichomonadida</taxon>
        <taxon>Tritrichomonadidae</taxon>
        <taxon>Tritrichomonas</taxon>
    </lineage>
</organism>
<keyword evidence="4" id="KW-0808">Transferase</keyword>
<comment type="similarity">
    <text evidence="1">Belongs to the protein kinase superfamily. STE Ser/Thr protein kinase family. STE20 subfamily.</text>
</comment>
<dbReference type="Gene3D" id="1.10.510.10">
    <property type="entry name" value="Transferase(Phosphotransferase) domain 1"/>
    <property type="match status" value="1"/>
</dbReference>
<dbReference type="PROSITE" id="PS00107">
    <property type="entry name" value="PROTEIN_KINASE_ATP"/>
    <property type="match status" value="1"/>
</dbReference>
<proteinExistence type="inferred from homology"/>